<sequence length="87" mass="10308">MRLPQDIYQTAKVAKVLLLLEKGKGKEFRGKNLSEIELDKDVYYSSESEEDSIGNIRNEKLTKGKKEKHKCRRMKQVMRIWRDLPKI</sequence>
<reference evidence="1" key="1">
    <citation type="journal article" date="2023" name="Insect Mol. Biol.">
        <title>Genome sequencing provides insights into the evolution of gene families encoding plant cell wall-degrading enzymes in longhorned beetles.</title>
        <authorList>
            <person name="Shin N.R."/>
            <person name="Okamura Y."/>
            <person name="Kirsch R."/>
            <person name="Pauchet Y."/>
        </authorList>
    </citation>
    <scope>NUCLEOTIDE SEQUENCE</scope>
    <source>
        <strain evidence="1">RBIC_L_NR</strain>
    </source>
</reference>
<name>A0AAV8Y2Z7_9CUCU</name>
<evidence type="ECO:0000313" key="2">
    <source>
        <dbReference type="Proteomes" id="UP001162156"/>
    </source>
</evidence>
<gene>
    <name evidence="1" type="ORF">NQ314_009054</name>
</gene>
<dbReference type="EMBL" id="JANEYF010002496">
    <property type="protein sequence ID" value="KAJ8945785.1"/>
    <property type="molecule type" value="Genomic_DNA"/>
</dbReference>
<organism evidence="1 2">
    <name type="scientific">Rhamnusium bicolor</name>
    <dbReference type="NCBI Taxonomy" id="1586634"/>
    <lineage>
        <taxon>Eukaryota</taxon>
        <taxon>Metazoa</taxon>
        <taxon>Ecdysozoa</taxon>
        <taxon>Arthropoda</taxon>
        <taxon>Hexapoda</taxon>
        <taxon>Insecta</taxon>
        <taxon>Pterygota</taxon>
        <taxon>Neoptera</taxon>
        <taxon>Endopterygota</taxon>
        <taxon>Coleoptera</taxon>
        <taxon>Polyphaga</taxon>
        <taxon>Cucujiformia</taxon>
        <taxon>Chrysomeloidea</taxon>
        <taxon>Cerambycidae</taxon>
        <taxon>Lepturinae</taxon>
        <taxon>Rhagiini</taxon>
        <taxon>Rhamnusium</taxon>
    </lineage>
</organism>
<accession>A0AAV8Y2Z7</accession>
<keyword evidence="2" id="KW-1185">Reference proteome</keyword>
<proteinExistence type="predicted"/>
<comment type="caution">
    <text evidence="1">The sequence shown here is derived from an EMBL/GenBank/DDBJ whole genome shotgun (WGS) entry which is preliminary data.</text>
</comment>
<protein>
    <submittedName>
        <fullName evidence="1">Uncharacterized protein</fullName>
    </submittedName>
</protein>
<dbReference type="AlphaFoldDB" id="A0AAV8Y2Z7"/>
<dbReference type="Proteomes" id="UP001162156">
    <property type="component" value="Unassembled WGS sequence"/>
</dbReference>
<evidence type="ECO:0000313" key="1">
    <source>
        <dbReference type="EMBL" id="KAJ8945785.1"/>
    </source>
</evidence>